<reference evidence="1" key="1">
    <citation type="journal article" date="2014" name="Front. Microbiol.">
        <title>High frequency of phylogenetically diverse reductive dehalogenase-homologous genes in deep subseafloor sedimentary metagenomes.</title>
        <authorList>
            <person name="Kawai M."/>
            <person name="Futagami T."/>
            <person name="Toyoda A."/>
            <person name="Takaki Y."/>
            <person name="Nishi S."/>
            <person name="Hori S."/>
            <person name="Arai W."/>
            <person name="Tsubouchi T."/>
            <person name="Morono Y."/>
            <person name="Uchiyama I."/>
            <person name="Ito T."/>
            <person name="Fujiyama A."/>
            <person name="Inagaki F."/>
            <person name="Takami H."/>
        </authorList>
    </citation>
    <scope>NUCLEOTIDE SEQUENCE</scope>
    <source>
        <strain evidence="1">Expedition CK06-06</strain>
    </source>
</reference>
<dbReference type="EMBL" id="BARS01018572">
    <property type="protein sequence ID" value="GAF95958.1"/>
    <property type="molecule type" value="Genomic_DNA"/>
</dbReference>
<accession>X0TQZ6</accession>
<sequence>ERNVLLKIKDVTICTKCYSKFREWMEENK</sequence>
<protein>
    <submittedName>
        <fullName evidence="1">Uncharacterized protein</fullName>
    </submittedName>
</protein>
<feature type="non-terminal residue" evidence="1">
    <location>
        <position position="1"/>
    </location>
</feature>
<name>X0TQZ6_9ZZZZ</name>
<comment type="caution">
    <text evidence="1">The sequence shown here is derived from an EMBL/GenBank/DDBJ whole genome shotgun (WGS) entry which is preliminary data.</text>
</comment>
<proteinExistence type="predicted"/>
<organism evidence="1">
    <name type="scientific">marine sediment metagenome</name>
    <dbReference type="NCBI Taxonomy" id="412755"/>
    <lineage>
        <taxon>unclassified sequences</taxon>
        <taxon>metagenomes</taxon>
        <taxon>ecological metagenomes</taxon>
    </lineage>
</organism>
<evidence type="ECO:0000313" key="1">
    <source>
        <dbReference type="EMBL" id="GAF95958.1"/>
    </source>
</evidence>
<gene>
    <name evidence="1" type="ORF">S01H1_30207</name>
</gene>
<dbReference type="AlphaFoldDB" id="X0TQZ6"/>